<dbReference type="InterPro" id="IPR002539">
    <property type="entry name" value="MaoC-like_dom"/>
</dbReference>
<organism evidence="3 4">
    <name type="scientific">Ferrimicrobium acidiphilum DSM 19497</name>
    <dbReference type="NCBI Taxonomy" id="1121877"/>
    <lineage>
        <taxon>Bacteria</taxon>
        <taxon>Bacillati</taxon>
        <taxon>Actinomycetota</taxon>
        <taxon>Acidimicrobiia</taxon>
        <taxon>Acidimicrobiales</taxon>
        <taxon>Acidimicrobiaceae</taxon>
        <taxon>Ferrimicrobium</taxon>
    </lineage>
</organism>
<name>A0A0D8FV67_9ACTN</name>
<accession>A0A0D8FV67</accession>
<proteinExistence type="inferred from homology"/>
<feature type="domain" description="MaoC-like" evidence="2">
    <location>
        <begin position="26"/>
        <end position="128"/>
    </location>
</feature>
<dbReference type="InterPro" id="IPR052342">
    <property type="entry name" value="MCH/BMMD"/>
</dbReference>
<evidence type="ECO:0000259" key="2">
    <source>
        <dbReference type="Pfam" id="PF01575"/>
    </source>
</evidence>
<dbReference type="RefSeq" id="WP_052565945.1">
    <property type="nucleotide sequence ID" value="NZ_JQKF01000044.1"/>
</dbReference>
<dbReference type="SUPFAM" id="SSF54637">
    <property type="entry name" value="Thioesterase/thiol ester dehydrase-isomerase"/>
    <property type="match status" value="1"/>
</dbReference>
<comment type="similarity">
    <text evidence="1">Belongs to the enoyl-CoA hydratase/isomerase family.</text>
</comment>
<dbReference type="Proteomes" id="UP000032336">
    <property type="component" value="Unassembled WGS sequence"/>
</dbReference>
<dbReference type="PANTHER" id="PTHR43664">
    <property type="entry name" value="MONOAMINE OXIDASE-RELATED"/>
    <property type="match status" value="1"/>
</dbReference>
<dbReference type="InterPro" id="IPR029069">
    <property type="entry name" value="HotDog_dom_sf"/>
</dbReference>
<reference evidence="3 4" key="1">
    <citation type="submission" date="2015-01" db="EMBL/GenBank/DDBJ databases">
        <title>Draft genome of the acidophilic iron oxidizer Ferrimicrobium acidiphilum strain T23.</title>
        <authorList>
            <person name="Poehlein A."/>
            <person name="Eisen S."/>
            <person name="Schloemann M."/>
            <person name="Johnson B.D."/>
            <person name="Daniel R."/>
            <person name="Muehling M."/>
        </authorList>
    </citation>
    <scope>NUCLEOTIDE SEQUENCE [LARGE SCALE GENOMIC DNA]</scope>
    <source>
        <strain evidence="3 4">T23</strain>
    </source>
</reference>
<dbReference type="eggNOG" id="COG2030">
    <property type="taxonomic scope" value="Bacteria"/>
</dbReference>
<dbReference type="GeneID" id="78372664"/>
<dbReference type="OrthoDB" id="9796589at2"/>
<dbReference type="AlphaFoldDB" id="A0A0D8FV67"/>
<evidence type="ECO:0000313" key="3">
    <source>
        <dbReference type="EMBL" id="KJE76829.1"/>
    </source>
</evidence>
<protein>
    <submittedName>
        <fullName evidence="3">Bifunctional protein PaaZ</fullName>
    </submittedName>
</protein>
<evidence type="ECO:0000256" key="1">
    <source>
        <dbReference type="ARBA" id="ARBA00005254"/>
    </source>
</evidence>
<gene>
    <name evidence="3" type="primary">paaZ2</name>
    <name evidence="3" type="ORF">FEAC_14770</name>
</gene>
<keyword evidence="4" id="KW-1185">Reference proteome</keyword>
<dbReference type="STRING" id="1121877.FEAC_14770"/>
<dbReference type="EMBL" id="JXUW01000011">
    <property type="protein sequence ID" value="KJE76829.1"/>
    <property type="molecule type" value="Genomic_DNA"/>
</dbReference>
<comment type="caution">
    <text evidence="3">The sequence shown here is derived from an EMBL/GenBank/DDBJ whole genome shotgun (WGS) entry which is preliminary data.</text>
</comment>
<dbReference type="Gene3D" id="3.10.129.10">
    <property type="entry name" value="Hotdog Thioesterase"/>
    <property type="match status" value="1"/>
</dbReference>
<evidence type="ECO:0000313" key="4">
    <source>
        <dbReference type="Proteomes" id="UP000032336"/>
    </source>
</evidence>
<sequence length="161" mass="17484">MREFALSERYPILYKGYGEISVGDRQATRGRTITDGDITSWCALTGDWFYLHTDAEAAKASVFQQVVAPGIMVFAMATGLAVPADSTAIIANYGSDSIRYPHPTFVGDTIHLEAEVVAKDDKGDDRGVVSLRWQVINQNGVLVCTSVLKVLVAREVPAYGV</sequence>
<dbReference type="PANTHER" id="PTHR43664:SF1">
    <property type="entry name" value="BETA-METHYLMALYL-COA DEHYDRATASE"/>
    <property type="match status" value="1"/>
</dbReference>
<dbReference type="Pfam" id="PF01575">
    <property type="entry name" value="MaoC_dehydratas"/>
    <property type="match status" value="1"/>
</dbReference>